<gene>
    <name evidence="2" type="ORF">CVLEPA_LOCUS9281</name>
</gene>
<feature type="compositionally biased region" description="Polar residues" evidence="1">
    <location>
        <begin position="12"/>
        <end position="26"/>
    </location>
</feature>
<keyword evidence="3" id="KW-1185">Reference proteome</keyword>
<feature type="region of interest" description="Disordered" evidence="1">
    <location>
        <begin position="142"/>
        <end position="161"/>
    </location>
</feature>
<comment type="caution">
    <text evidence="2">The sequence shown here is derived from an EMBL/GenBank/DDBJ whole genome shotgun (WGS) entry which is preliminary data.</text>
</comment>
<evidence type="ECO:0000256" key="1">
    <source>
        <dbReference type="SAM" id="MobiDB-lite"/>
    </source>
</evidence>
<protein>
    <submittedName>
        <fullName evidence="2">Uncharacterized protein</fullName>
    </submittedName>
</protein>
<organism evidence="2 3">
    <name type="scientific">Clavelina lepadiformis</name>
    <name type="common">Light-bulb sea squirt</name>
    <name type="synonym">Ascidia lepadiformis</name>
    <dbReference type="NCBI Taxonomy" id="159417"/>
    <lineage>
        <taxon>Eukaryota</taxon>
        <taxon>Metazoa</taxon>
        <taxon>Chordata</taxon>
        <taxon>Tunicata</taxon>
        <taxon>Ascidiacea</taxon>
        <taxon>Aplousobranchia</taxon>
        <taxon>Clavelinidae</taxon>
        <taxon>Clavelina</taxon>
    </lineage>
</organism>
<feature type="region of interest" description="Disordered" evidence="1">
    <location>
        <begin position="224"/>
        <end position="247"/>
    </location>
</feature>
<feature type="region of interest" description="Disordered" evidence="1">
    <location>
        <begin position="1"/>
        <end position="63"/>
    </location>
</feature>
<feature type="region of interest" description="Disordered" evidence="1">
    <location>
        <begin position="118"/>
        <end position="137"/>
    </location>
</feature>
<evidence type="ECO:0000313" key="2">
    <source>
        <dbReference type="EMBL" id="CAK8679016.1"/>
    </source>
</evidence>
<dbReference type="EMBL" id="CAWYQH010000057">
    <property type="protein sequence ID" value="CAK8679016.1"/>
    <property type="molecule type" value="Genomic_DNA"/>
</dbReference>
<sequence length="680" mass="76049">MDQEEERGDFQLTHNPSHGNVDQSQPIDAAQEDQHRHVEGRLQEMDLQDEGSQPVARTEDVGSQQVALAKEGVAQIVRELASSGAAGTIHLTYAPQFAQHTQYQDNRRNMHFENVDGGVHNPGGEIYGNVDQPGGLTIQRTPQNIAEQPGPSNAPEQEPTIQETPQNIAEQPGPSQAPVQEPTIQRTPQNIAEQPGPSNAPEQEPTIQRTSQNIAEQPGPVIAPVQGAAQPEPPRQRHHQDRESGGWHETIRQAEIKAFGFTIKGIPAITLAGGATIAVIASLRDPIAREKLASAFVPFAAGAAGSAAANIFVTKYGRGSLLIEVVTKGSEAEANLLQLYSSGKIKQDLIENHWQKAGDNLTVELTSYKVIRASEKEFEEIRKEVEFLKDYRFQQNDIILSSSSTLRDDSRVVTHLSASKTKKLVVEKEHGKLVIMLTNRETTELKTEETKLSSPKEVDIPFSSISKMDSSKQRKFQKLPRTPRQFGSEDFQHREIIPILEKYQYGYHGGREELELLRVYEQIHQINDEQLTTNAAELVPDWLILDDIKLTESQIDSFLFILAKVEKRIGALGLSKCFSKPEDVGRLFEAIQAMPGKIRWLYIGDNIIPKIPSKFFFNKIEHKLFMYKCFPDDDAIDGKRYANQSEIAEIQRVLDQLDDSKLEVDLGRRDGEPVLLRSRK</sequence>
<name>A0ABP0FH73_CLALP</name>
<accession>A0ABP0FH73</accession>
<evidence type="ECO:0000313" key="3">
    <source>
        <dbReference type="Proteomes" id="UP001642483"/>
    </source>
</evidence>
<dbReference type="Proteomes" id="UP001642483">
    <property type="component" value="Unassembled WGS sequence"/>
</dbReference>
<proteinExistence type="predicted"/>
<reference evidence="2 3" key="1">
    <citation type="submission" date="2024-02" db="EMBL/GenBank/DDBJ databases">
        <authorList>
            <person name="Daric V."/>
            <person name="Darras S."/>
        </authorList>
    </citation>
    <scope>NUCLEOTIDE SEQUENCE [LARGE SCALE GENOMIC DNA]</scope>
</reference>
<feature type="compositionally biased region" description="Basic and acidic residues" evidence="1">
    <location>
        <begin position="32"/>
        <end position="44"/>
    </location>
</feature>